<sequence>MMQDMRVRHGGGQDTRLFHTTWNLRCTELKIGFAVSDVYMPGPVSSHLDLFQYSFPNRISGPLANHRVGNLQVSATTSKKKWRSGRGKVDDLHEVLGLSDS</sequence>
<proteinExistence type="predicted"/>
<accession>A0ABR3N6Q2</accession>
<name>A0ABR3N6Q2_9TELE</name>
<dbReference type="Proteomes" id="UP001558613">
    <property type="component" value="Unassembled WGS sequence"/>
</dbReference>
<keyword evidence="2" id="KW-1185">Reference proteome</keyword>
<organism evidence="1 2">
    <name type="scientific">Cirrhinus molitorella</name>
    <name type="common">mud carp</name>
    <dbReference type="NCBI Taxonomy" id="172907"/>
    <lineage>
        <taxon>Eukaryota</taxon>
        <taxon>Metazoa</taxon>
        <taxon>Chordata</taxon>
        <taxon>Craniata</taxon>
        <taxon>Vertebrata</taxon>
        <taxon>Euteleostomi</taxon>
        <taxon>Actinopterygii</taxon>
        <taxon>Neopterygii</taxon>
        <taxon>Teleostei</taxon>
        <taxon>Ostariophysi</taxon>
        <taxon>Cypriniformes</taxon>
        <taxon>Cyprinidae</taxon>
        <taxon>Labeoninae</taxon>
        <taxon>Labeonini</taxon>
        <taxon>Cirrhinus</taxon>
    </lineage>
</organism>
<protein>
    <submittedName>
        <fullName evidence="1">Uncharacterized protein</fullName>
    </submittedName>
</protein>
<reference evidence="1 2" key="1">
    <citation type="submission" date="2023-09" db="EMBL/GenBank/DDBJ databases">
        <authorList>
            <person name="Wang M."/>
        </authorList>
    </citation>
    <scope>NUCLEOTIDE SEQUENCE [LARGE SCALE GENOMIC DNA]</scope>
    <source>
        <strain evidence="1">GT-2023</strain>
        <tissue evidence="1">Liver</tissue>
    </source>
</reference>
<evidence type="ECO:0000313" key="2">
    <source>
        <dbReference type="Proteomes" id="UP001558613"/>
    </source>
</evidence>
<gene>
    <name evidence="1" type="ORF">QQF64_028302</name>
</gene>
<dbReference type="EMBL" id="JAYMGO010000006">
    <property type="protein sequence ID" value="KAL1272440.1"/>
    <property type="molecule type" value="Genomic_DNA"/>
</dbReference>
<comment type="caution">
    <text evidence="1">The sequence shown here is derived from an EMBL/GenBank/DDBJ whole genome shotgun (WGS) entry which is preliminary data.</text>
</comment>
<evidence type="ECO:0000313" key="1">
    <source>
        <dbReference type="EMBL" id="KAL1272440.1"/>
    </source>
</evidence>